<sequence length="59" mass="7003">MKIEPKINTQKLKLTNLEEYGFKIEKIKFIPKSDVGLSFVAQRKEIYLKYNQRINSSKI</sequence>
<accession>A0A0F9N6G9</accession>
<reference evidence="1" key="1">
    <citation type="journal article" date="2015" name="Nature">
        <title>Complex archaea that bridge the gap between prokaryotes and eukaryotes.</title>
        <authorList>
            <person name="Spang A."/>
            <person name="Saw J.H."/>
            <person name="Jorgensen S.L."/>
            <person name="Zaremba-Niedzwiedzka K."/>
            <person name="Martijn J."/>
            <person name="Lind A.E."/>
            <person name="van Eijk R."/>
            <person name="Schleper C."/>
            <person name="Guy L."/>
            <person name="Ettema T.J."/>
        </authorList>
    </citation>
    <scope>NUCLEOTIDE SEQUENCE</scope>
</reference>
<evidence type="ECO:0000313" key="1">
    <source>
        <dbReference type="EMBL" id="KKM84330.1"/>
    </source>
</evidence>
<gene>
    <name evidence="1" type="ORF">LCGC14_1300320</name>
</gene>
<dbReference type="EMBL" id="LAZR01007584">
    <property type="protein sequence ID" value="KKM84330.1"/>
    <property type="molecule type" value="Genomic_DNA"/>
</dbReference>
<proteinExistence type="predicted"/>
<organism evidence="1">
    <name type="scientific">marine sediment metagenome</name>
    <dbReference type="NCBI Taxonomy" id="412755"/>
    <lineage>
        <taxon>unclassified sequences</taxon>
        <taxon>metagenomes</taxon>
        <taxon>ecological metagenomes</taxon>
    </lineage>
</organism>
<protein>
    <submittedName>
        <fullName evidence="1">Uncharacterized protein</fullName>
    </submittedName>
</protein>
<comment type="caution">
    <text evidence="1">The sequence shown here is derived from an EMBL/GenBank/DDBJ whole genome shotgun (WGS) entry which is preliminary data.</text>
</comment>
<dbReference type="AlphaFoldDB" id="A0A0F9N6G9"/>
<name>A0A0F9N6G9_9ZZZZ</name>